<dbReference type="AlphaFoldDB" id="A0A423VZU5"/>
<dbReference type="Proteomes" id="UP000283895">
    <property type="component" value="Unassembled WGS sequence"/>
</dbReference>
<comment type="caution">
    <text evidence="2">The sequence shown here is derived from an EMBL/GenBank/DDBJ whole genome shotgun (WGS) entry which is preliminary data.</text>
</comment>
<proteinExistence type="predicted"/>
<feature type="region of interest" description="Disordered" evidence="1">
    <location>
        <begin position="1"/>
        <end position="40"/>
    </location>
</feature>
<dbReference type="InterPro" id="IPR009060">
    <property type="entry name" value="UBA-like_sf"/>
</dbReference>
<keyword evidence="3" id="KW-1185">Reference proteome</keyword>
<dbReference type="EMBL" id="LKEA01000032">
    <property type="protein sequence ID" value="ROV96557.1"/>
    <property type="molecule type" value="Genomic_DNA"/>
</dbReference>
<reference evidence="2 3" key="1">
    <citation type="submission" date="2015-09" db="EMBL/GenBank/DDBJ databases">
        <title>Host preference determinants of Valsa canker pathogens revealed by comparative genomics.</title>
        <authorList>
            <person name="Yin Z."/>
            <person name="Huang L."/>
        </authorList>
    </citation>
    <scope>NUCLEOTIDE SEQUENCE [LARGE SCALE GENOMIC DNA]</scope>
    <source>
        <strain evidence="2 3">03-1</strain>
    </source>
</reference>
<gene>
    <name evidence="2" type="ORF">VMCG_07767</name>
</gene>
<dbReference type="OrthoDB" id="5241149at2759"/>
<feature type="region of interest" description="Disordered" evidence="1">
    <location>
        <begin position="57"/>
        <end position="91"/>
    </location>
</feature>
<feature type="compositionally biased region" description="Polar residues" evidence="1">
    <location>
        <begin position="57"/>
        <end position="74"/>
    </location>
</feature>
<evidence type="ECO:0000313" key="3">
    <source>
        <dbReference type="Proteomes" id="UP000283895"/>
    </source>
</evidence>
<evidence type="ECO:0008006" key="4">
    <source>
        <dbReference type="Google" id="ProtNLM"/>
    </source>
</evidence>
<sequence length="360" mass="38436">MKMPGWEYNPIAAQQEAEEARRRNEELYSTTPPRTSSGLNPAAKVFVPRVQRVASAVTNKLNGTNNTPQSMNSSPHEDTGVSNLDPATPKYAEGDEVMGLIKQVTQGDPNQERICELFQAFHKPGQPSPFRLNPAITHRHATDSGDGNVVQSTPAIVGRGSGCLKDEQAASTQPTRGAVTSGDTTSMKSGVATTAPVVPNSTALGYRFAMMFVNAREKGFEIAQVNAAMRAANNDPDRALELLLGQLPVNTKGPDIHTSKNTGFVQAKPIQQTATTTTNTTKGTSTGHLAAFESAPTMAVGSVAPKALTGMENGSQRRDGHSDYLGVCRSFQRAMHQANTEAALAPRRPGFVHTKSNKKN</sequence>
<dbReference type="STRING" id="356882.A0A423VZU5"/>
<feature type="compositionally biased region" description="Polar residues" evidence="1">
    <location>
        <begin position="27"/>
        <end position="39"/>
    </location>
</feature>
<dbReference type="SUPFAM" id="SSF46934">
    <property type="entry name" value="UBA-like"/>
    <property type="match status" value="1"/>
</dbReference>
<dbReference type="Gene3D" id="1.10.8.10">
    <property type="entry name" value="DNA helicase RuvA subunit, C-terminal domain"/>
    <property type="match status" value="1"/>
</dbReference>
<evidence type="ECO:0000256" key="1">
    <source>
        <dbReference type="SAM" id="MobiDB-lite"/>
    </source>
</evidence>
<organism evidence="2 3">
    <name type="scientific">Cytospora schulzeri</name>
    <dbReference type="NCBI Taxonomy" id="448051"/>
    <lineage>
        <taxon>Eukaryota</taxon>
        <taxon>Fungi</taxon>
        <taxon>Dikarya</taxon>
        <taxon>Ascomycota</taxon>
        <taxon>Pezizomycotina</taxon>
        <taxon>Sordariomycetes</taxon>
        <taxon>Sordariomycetidae</taxon>
        <taxon>Diaporthales</taxon>
        <taxon>Cytosporaceae</taxon>
        <taxon>Cytospora</taxon>
    </lineage>
</organism>
<evidence type="ECO:0000313" key="2">
    <source>
        <dbReference type="EMBL" id="ROV96557.1"/>
    </source>
</evidence>
<protein>
    <recommendedName>
        <fullName evidence="4">UBA domain-containing protein</fullName>
    </recommendedName>
</protein>
<name>A0A423VZU5_9PEZI</name>
<feature type="region of interest" description="Disordered" evidence="1">
    <location>
        <begin position="166"/>
        <end position="188"/>
    </location>
</feature>
<accession>A0A423VZU5</accession>